<dbReference type="EMBL" id="JANBVO010000002">
    <property type="protein sequence ID" value="KAJ9156297.1"/>
    <property type="molecule type" value="Genomic_DNA"/>
</dbReference>
<accession>A0AA38SD75</accession>
<evidence type="ECO:0000256" key="5">
    <source>
        <dbReference type="ARBA" id="ARBA00023136"/>
    </source>
</evidence>
<dbReference type="CDD" id="cd15849">
    <property type="entry name" value="SNARE_Sso1"/>
    <property type="match status" value="1"/>
</dbReference>
<feature type="compositionally biased region" description="Polar residues" evidence="7">
    <location>
        <begin position="1"/>
        <end position="13"/>
    </location>
</feature>
<gene>
    <name evidence="10" type="ORF">NKR23_g1254</name>
</gene>
<dbReference type="PANTHER" id="PTHR19957">
    <property type="entry name" value="SYNTAXIN"/>
    <property type="match status" value="1"/>
</dbReference>
<evidence type="ECO:0000256" key="6">
    <source>
        <dbReference type="SAM" id="Coils"/>
    </source>
</evidence>
<dbReference type="GO" id="GO:0006886">
    <property type="term" value="P:intracellular protein transport"/>
    <property type="evidence" value="ECO:0007669"/>
    <property type="project" value="TreeGrafter"/>
</dbReference>
<dbReference type="GO" id="GO:0005484">
    <property type="term" value="F:SNAP receptor activity"/>
    <property type="evidence" value="ECO:0007669"/>
    <property type="project" value="TreeGrafter"/>
</dbReference>
<dbReference type="InterPro" id="IPR045242">
    <property type="entry name" value="Syntaxin"/>
</dbReference>
<dbReference type="Pfam" id="PF05739">
    <property type="entry name" value="SNARE"/>
    <property type="match status" value="1"/>
</dbReference>
<sequence>MAYNQYNQYSGNPYQDGPSQEGGYGYGNPYGEEQHEMQPYGEQPQQPAAAAAPAAHVLTQQDFLARVSHVRNEIRSLTADVQQIAGLHQRALAGSDPAAQQQLDALVASTQLKNTSIRDQLRTLQHDAERTTDGSAGLKQRQFSALNNDFKKELQGYLQEEQQYKERYRDQIARQYRIVNPDATEEQVREAADQDWGNEGIFQTALRTNRSGQASAVLGAVRARHNELQKIEQSITELAGLFQDLDTLVVQQEATVARAEEQTEQTNQHLQKGNEQVAVGITHARRARKLKWWCFGIVVLIVIILALGLGIGLSVANNNKK</sequence>
<evidence type="ECO:0000313" key="10">
    <source>
        <dbReference type="EMBL" id="KAJ9156297.1"/>
    </source>
</evidence>
<dbReference type="GO" id="GO:0006906">
    <property type="term" value="P:vesicle fusion"/>
    <property type="evidence" value="ECO:0007669"/>
    <property type="project" value="TreeGrafter"/>
</dbReference>
<dbReference type="SMART" id="SM00503">
    <property type="entry name" value="SynN"/>
    <property type="match status" value="1"/>
</dbReference>
<keyword evidence="5 8" id="KW-0472">Membrane</keyword>
<evidence type="ECO:0000256" key="1">
    <source>
        <dbReference type="ARBA" id="ARBA00004211"/>
    </source>
</evidence>
<evidence type="ECO:0000256" key="4">
    <source>
        <dbReference type="ARBA" id="ARBA00022989"/>
    </source>
</evidence>
<dbReference type="GO" id="GO:0048278">
    <property type="term" value="P:vesicle docking"/>
    <property type="evidence" value="ECO:0007669"/>
    <property type="project" value="TreeGrafter"/>
</dbReference>
<reference evidence="10" key="1">
    <citation type="submission" date="2022-07" db="EMBL/GenBank/DDBJ databases">
        <title>Fungi with potential for degradation of polypropylene.</title>
        <authorList>
            <person name="Gostincar C."/>
        </authorList>
    </citation>
    <scope>NUCLEOTIDE SEQUENCE</scope>
    <source>
        <strain evidence="10">EXF-13308</strain>
    </source>
</reference>
<feature type="region of interest" description="Disordered" evidence="7">
    <location>
        <begin position="1"/>
        <end position="54"/>
    </location>
</feature>
<dbReference type="GO" id="GO:0031201">
    <property type="term" value="C:SNARE complex"/>
    <property type="evidence" value="ECO:0007669"/>
    <property type="project" value="TreeGrafter"/>
</dbReference>
<dbReference type="GO" id="GO:0000149">
    <property type="term" value="F:SNARE binding"/>
    <property type="evidence" value="ECO:0007669"/>
    <property type="project" value="TreeGrafter"/>
</dbReference>
<comment type="similarity">
    <text evidence="2">Belongs to the syntaxin family.</text>
</comment>
<dbReference type="PANTHER" id="PTHR19957:SF307">
    <property type="entry name" value="PROTEIN SSO1-RELATED"/>
    <property type="match status" value="1"/>
</dbReference>
<keyword evidence="6" id="KW-0175">Coiled coil</keyword>
<evidence type="ECO:0000259" key="9">
    <source>
        <dbReference type="PROSITE" id="PS50192"/>
    </source>
</evidence>
<evidence type="ECO:0000256" key="7">
    <source>
        <dbReference type="SAM" id="MobiDB-lite"/>
    </source>
</evidence>
<evidence type="ECO:0000256" key="2">
    <source>
        <dbReference type="ARBA" id="ARBA00009063"/>
    </source>
</evidence>
<feature type="domain" description="T-SNARE coiled-coil homology" evidence="9">
    <location>
        <begin position="218"/>
        <end position="280"/>
    </location>
</feature>
<dbReference type="InterPro" id="IPR010989">
    <property type="entry name" value="SNARE"/>
</dbReference>
<dbReference type="AlphaFoldDB" id="A0AA38SD75"/>
<comment type="caution">
    <text evidence="10">The sequence shown here is derived from an EMBL/GenBank/DDBJ whole genome shotgun (WGS) entry which is preliminary data.</text>
</comment>
<name>A0AA38SD75_9PEZI</name>
<dbReference type="GO" id="GO:0012505">
    <property type="term" value="C:endomembrane system"/>
    <property type="evidence" value="ECO:0007669"/>
    <property type="project" value="TreeGrafter"/>
</dbReference>
<proteinExistence type="inferred from homology"/>
<comment type="subcellular location">
    <subcellularLocation>
        <location evidence="1">Membrane</location>
        <topology evidence="1">Single-pass type IV membrane protein</topology>
    </subcellularLocation>
</comment>
<keyword evidence="3 8" id="KW-0812">Transmembrane</keyword>
<dbReference type="SMART" id="SM00397">
    <property type="entry name" value="t_SNARE"/>
    <property type="match status" value="1"/>
</dbReference>
<protein>
    <submittedName>
        <fullName evidence="10">Syntaxin-like protein psy1</fullName>
    </submittedName>
</protein>
<dbReference type="Pfam" id="PF00804">
    <property type="entry name" value="Syntaxin"/>
    <property type="match status" value="1"/>
</dbReference>
<dbReference type="Proteomes" id="UP001174694">
    <property type="component" value="Unassembled WGS sequence"/>
</dbReference>
<evidence type="ECO:0000313" key="11">
    <source>
        <dbReference type="Proteomes" id="UP001174694"/>
    </source>
</evidence>
<dbReference type="InterPro" id="IPR006011">
    <property type="entry name" value="Syntaxin_N"/>
</dbReference>
<dbReference type="GO" id="GO:0005886">
    <property type="term" value="C:plasma membrane"/>
    <property type="evidence" value="ECO:0007669"/>
    <property type="project" value="TreeGrafter"/>
</dbReference>
<feature type="compositionally biased region" description="Low complexity" evidence="7">
    <location>
        <begin position="43"/>
        <end position="54"/>
    </location>
</feature>
<evidence type="ECO:0000256" key="3">
    <source>
        <dbReference type="ARBA" id="ARBA00022692"/>
    </source>
</evidence>
<dbReference type="Gene3D" id="1.20.58.70">
    <property type="match status" value="1"/>
</dbReference>
<feature type="coiled-coil region" evidence="6">
    <location>
        <begin position="242"/>
        <end position="276"/>
    </location>
</feature>
<keyword evidence="4 8" id="KW-1133">Transmembrane helix</keyword>
<evidence type="ECO:0000256" key="8">
    <source>
        <dbReference type="SAM" id="Phobius"/>
    </source>
</evidence>
<organism evidence="10 11">
    <name type="scientific">Pleurostoma richardsiae</name>
    <dbReference type="NCBI Taxonomy" id="41990"/>
    <lineage>
        <taxon>Eukaryota</taxon>
        <taxon>Fungi</taxon>
        <taxon>Dikarya</taxon>
        <taxon>Ascomycota</taxon>
        <taxon>Pezizomycotina</taxon>
        <taxon>Sordariomycetes</taxon>
        <taxon>Sordariomycetidae</taxon>
        <taxon>Calosphaeriales</taxon>
        <taxon>Pleurostomataceae</taxon>
        <taxon>Pleurostoma</taxon>
    </lineage>
</organism>
<feature type="transmembrane region" description="Helical" evidence="8">
    <location>
        <begin position="292"/>
        <end position="316"/>
    </location>
</feature>
<dbReference type="GO" id="GO:0006887">
    <property type="term" value="P:exocytosis"/>
    <property type="evidence" value="ECO:0007669"/>
    <property type="project" value="TreeGrafter"/>
</dbReference>
<dbReference type="PROSITE" id="PS50192">
    <property type="entry name" value="T_SNARE"/>
    <property type="match status" value="1"/>
</dbReference>
<dbReference type="InterPro" id="IPR000727">
    <property type="entry name" value="T_SNARE_dom"/>
</dbReference>
<keyword evidence="11" id="KW-1185">Reference proteome</keyword>
<dbReference type="SUPFAM" id="SSF47661">
    <property type="entry name" value="t-snare proteins"/>
    <property type="match status" value="1"/>
</dbReference>